<dbReference type="OrthoDB" id="3918848at2759"/>
<feature type="domain" description="Glutaminase A central" evidence="1">
    <location>
        <begin position="377"/>
        <end position="714"/>
    </location>
</feature>
<feature type="domain" description="Glutaminase A N-terminal" evidence="2">
    <location>
        <begin position="140"/>
        <end position="372"/>
    </location>
</feature>
<dbReference type="Proteomes" id="UP000053477">
    <property type="component" value="Unassembled WGS sequence"/>
</dbReference>
<reference evidence="3 4" key="1">
    <citation type="submission" date="2015-04" db="EMBL/GenBank/DDBJ databases">
        <title>Complete genome sequence of Schizopora paradoxa KUC8140, a cosmopolitan wood degrader in East Asia.</title>
        <authorList>
            <consortium name="DOE Joint Genome Institute"/>
            <person name="Min B."/>
            <person name="Park H."/>
            <person name="Jang Y."/>
            <person name="Kim J.-J."/>
            <person name="Kim K.H."/>
            <person name="Pangilinan J."/>
            <person name="Lipzen A."/>
            <person name="Riley R."/>
            <person name="Grigoriev I.V."/>
            <person name="Spatafora J.W."/>
            <person name="Choi I.-G."/>
        </authorList>
    </citation>
    <scope>NUCLEOTIDE SEQUENCE [LARGE SCALE GENOMIC DNA]</scope>
    <source>
        <strain evidence="3 4">KUC8140</strain>
    </source>
</reference>
<dbReference type="STRING" id="27342.A0A0H2R8M1"/>
<dbReference type="InterPro" id="IPR032514">
    <property type="entry name" value="GtaA_central"/>
</dbReference>
<evidence type="ECO:0000313" key="3">
    <source>
        <dbReference type="EMBL" id="KLO07712.1"/>
    </source>
</evidence>
<dbReference type="InterPro" id="IPR008928">
    <property type="entry name" value="6-hairpin_glycosidase_sf"/>
</dbReference>
<protein>
    <submittedName>
        <fullName evidence="3">DUF1793-domain-containing protein</fullName>
    </submittedName>
</protein>
<dbReference type="InterPro" id="IPR052743">
    <property type="entry name" value="Glutaminase_GtaA"/>
</dbReference>
<dbReference type="InterPro" id="IPR033433">
    <property type="entry name" value="GtaA_N"/>
</dbReference>
<name>A0A0H2R8M1_9AGAM</name>
<gene>
    <name evidence="3" type="ORF">SCHPADRAFT_945052</name>
</gene>
<dbReference type="EMBL" id="KQ086124">
    <property type="protein sequence ID" value="KLO07712.1"/>
    <property type="molecule type" value="Genomic_DNA"/>
</dbReference>
<sequence length="749" mass="80818">MSNGSAHSPSRVLGAHVIYEDTANALVSDLYNWAKTPHTPSSSMNLSILLLILASITLVVAQLRAPSWPLAVKNPYLNGWYAAGPDATPLNEVIVTTWNSSRTPWFCSVAVDGIPFRLMDNDTDVISQASSQMSVTITPTSTTIQGQAGPVAVTLTFLSPITPSDLTRQSLPYSYLDINVAPTDNSPHSVIIFSDFDLEWITGSDSLFGTGSGGVQPEFIFLKASTKTPQPFVEINDHAQDSTIIYAAKNAGPAGFEAGVDGPIRLAGMNGTGLPNIIDPDVGTHPIDDPHDVFGISVDVGEIDTSTSLLWAIGVSRDPSIQFTTPSGGVHMRSSYYQMNFSTPEDQVSFFLDDFANASSAANQLDTKIMKDASDISSAYSDLLSLLTRPATSALEITVSTNPNGTFNSSDVMAFMKDIGSVGGRGVNAVDVLYASFPMYLYLDPAIGGYLLKPLLVAQDTPQYTQPYAASNLDIHFPNATVQNVAHNFGIEQSGNMIIMLLAHLLVTKDGSLVSQYYGMIKGWADYLVQNSLHPGMQQTSQSDGITLVNQTNLALKGVIGIGAMAKISDYLKESDDASIYSSKAESYIQQWQSMAISQNQTRLLASFGNEDSTGLMYNLYADKLLGLGLVPQTVYDIQSAYLKSQLASSSFSIPLDSQNPTVGRADWLMFAAASTNDDALLDSLISMIHSYVFNPSNNVPVSPIFNPVTGQSGDLGMNRRVEIFRLCDLAELNHITVQQWVPSTQYWL</sequence>
<proteinExistence type="predicted"/>
<dbReference type="PANTHER" id="PTHR31987">
    <property type="entry name" value="GLUTAMINASE A-RELATED"/>
    <property type="match status" value="1"/>
</dbReference>
<dbReference type="AlphaFoldDB" id="A0A0H2R8M1"/>
<dbReference type="GO" id="GO:0005975">
    <property type="term" value="P:carbohydrate metabolic process"/>
    <property type="evidence" value="ECO:0007669"/>
    <property type="project" value="InterPro"/>
</dbReference>
<dbReference type="PANTHER" id="PTHR31987:SF1">
    <property type="entry name" value="GLUTAMINASE A"/>
    <property type="match status" value="1"/>
</dbReference>
<evidence type="ECO:0000313" key="4">
    <source>
        <dbReference type="Proteomes" id="UP000053477"/>
    </source>
</evidence>
<evidence type="ECO:0000259" key="1">
    <source>
        <dbReference type="Pfam" id="PF16335"/>
    </source>
</evidence>
<keyword evidence="4" id="KW-1185">Reference proteome</keyword>
<evidence type="ECO:0000259" key="2">
    <source>
        <dbReference type="Pfam" id="PF17168"/>
    </source>
</evidence>
<dbReference type="InParanoid" id="A0A0H2R8M1"/>
<dbReference type="SUPFAM" id="SSF48208">
    <property type="entry name" value="Six-hairpin glycosidases"/>
    <property type="match status" value="1"/>
</dbReference>
<dbReference type="Pfam" id="PF17168">
    <property type="entry name" value="DUF5127"/>
    <property type="match status" value="1"/>
</dbReference>
<accession>A0A0H2R8M1</accession>
<dbReference type="Pfam" id="PF16335">
    <property type="entry name" value="GtaA_6_Hairpin"/>
    <property type="match status" value="1"/>
</dbReference>
<organism evidence="3 4">
    <name type="scientific">Schizopora paradoxa</name>
    <dbReference type="NCBI Taxonomy" id="27342"/>
    <lineage>
        <taxon>Eukaryota</taxon>
        <taxon>Fungi</taxon>
        <taxon>Dikarya</taxon>
        <taxon>Basidiomycota</taxon>
        <taxon>Agaricomycotina</taxon>
        <taxon>Agaricomycetes</taxon>
        <taxon>Hymenochaetales</taxon>
        <taxon>Schizoporaceae</taxon>
        <taxon>Schizopora</taxon>
    </lineage>
</organism>